<evidence type="ECO:0000313" key="14">
    <source>
        <dbReference type="EMBL" id="EWY36816.1"/>
    </source>
</evidence>
<dbReference type="GO" id="GO:0000155">
    <property type="term" value="F:phosphorelay sensor kinase activity"/>
    <property type="evidence" value="ECO:0007669"/>
    <property type="project" value="InterPro"/>
</dbReference>
<dbReference type="EC" id="2.7.13.3" evidence="3"/>
<evidence type="ECO:0000256" key="3">
    <source>
        <dbReference type="ARBA" id="ARBA00012438"/>
    </source>
</evidence>
<dbReference type="STRING" id="1385369.N825_23420"/>
<feature type="domain" description="HAMP" evidence="13">
    <location>
        <begin position="179"/>
        <end position="232"/>
    </location>
</feature>
<dbReference type="PANTHER" id="PTHR45436">
    <property type="entry name" value="SENSOR HISTIDINE KINASE YKOH"/>
    <property type="match status" value="1"/>
</dbReference>
<dbReference type="SMART" id="SM00388">
    <property type="entry name" value="HisKA"/>
    <property type="match status" value="1"/>
</dbReference>
<evidence type="ECO:0000256" key="5">
    <source>
        <dbReference type="ARBA" id="ARBA00022679"/>
    </source>
</evidence>
<keyword evidence="5" id="KW-0808">Transferase</keyword>
<dbReference type="GO" id="GO:0005886">
    <property type="term" value="C:plasma membrane"/>
    <property type="evidence" value="ECO:0007669"/>
    <property type="project" value="TreeGrafter"/>
</dbReference>
<dbReference type="InterPro" id="IPR003594">
    <property type="entry name" value="HATPase_dom"/>
</dbReference>
<evidence type="ECO:0000256" key="7">
    <source>
        <dbReference type="ARBA" id="ARBA00022777"/>
    </source>
</evidence>
<dbReference type="Gene3D" id="1.10.287.130">
    <property type="match status" value="1"/>
</dbReference>
<dbReference type="InterPro" id="IPR036890">
    <property type="entry name" value="HATPase_C_sf"/>
</dbReference>
<dbReference type="SUPFAM" id="SSF55874">
    <property type="entry name" value="ATPase domain of HSP90 chaperone/DNA topoisomerase II/histidine kinase"/>
    <property type="match status" value="1"/>
</dbReference>
<dbReference type="SMART" id="SM00304">
    <property type="entry name" value="HAMP"/>
    <property type="match status" value="1"/>
</dbReference>
<protein>
    <recommendedName>
        <fullName evidence="3">histidine kinase</fullName>
        <ecNumber evidence="3">2.7.13.3</ecNumber>
    </recommendedName>
</protein>
<dbReference type="Gene3D" id="6.10.340.10">
    <property type="match status" value="1"/>
</dbReference>
<evidence type="ECO:0000313" key="15">
    <source>
        <dbReference type="Proteomes" id="UP000019486"/>
    </source>
</evidence>
<comment type="caution">
    <text evidence="14">The sequence shown here is derived from an EMBL/GenBank/DDBJ whole genome shotgun (WGS) entry which is preliminary data.</text>
</comment>
<evidence type="ECO:0000259" key="13">
    <source>
        <dbReference type="PROSITE" id="PS50885"/>
    </source>
</evidence>
<dbReference type="CDD" id="cd00082">
    <property type="entry name" value="HisKA"/>
    <property type="match status" value="1"/>
</dbReference>
<dbReference type="InterPro" id="IPR005467">
    <property type="entry name" value="His_kinase_dom"/>
</dbReference>
<keyword evidence="10 11" id="KW-0472">Membrane</keyword>
<proteinExistence type="predicted"/>
<dbReference type="PANTHER" id="PTHR45436:SF8">
    <property type="entry name" value="HISTIDINE KINASE"/>
    <property type="match status" value="1"/>
</dbReference>
<reference evidence="14 15" key="1">
    <citation type="submission" date="2013-08" db="EMBL/GenBank/DDBJ databases">
        <title>The genome sequence of Skermanella stibiiresistens.</title>
        <authorList>
            <person name="Zhu W."/>
            <person name="Wang G."/>
        </authorList>
    </citation>
    <scope>NUCLEOTIDE SEQUENCE [LARGE SCALE GENOMIC DNA]</scope>
    <source>
        <strain evidence="14 15">SB22</strain>
    </source>
</reference>
<evidence type="ECO:0000256" key="2">
    <source>
        <dbReference type="ARBA" id="ARBA00004370"/>
    </source>
</evidence>
<keyword evidence="8 11" id="KW-1133">Transmembrane helix</keyword>
<dbReference type="InterPro" id="IPR036097">
    <property type="entry name" value="HisK_dim/P_sf"/>
</dbReference>
<dbReference type="EMBL" id="AVFL01000035">
    <property type="protein sequence ID" value="EWY36816.1"/>
    <property type="molecule type" value="Genomic_DNA"/>
</dbReference>
<name>W9GVZ4_9PROT</name>
<dbReference type="Gene3D" id="3.30.565.10">
    <property type="entry name" value="Histidine kinase-like ATPase, C-terminal domain"/>
    <property type="match status" value="1"/>
</dbReference>
<dbReference type="PROSITE" id="PS50885">
    <property type="entry name" value="HAMP"/>
    <property type="match status" value="1"/>
</dbReference>
<dbReference type="SUPFAM" id="SSF158472">
    <property type="entry name" value="HAMP domain-like"/>
    <property type="match status" value="1"/>
</dbReference>
<evidence type="ECO:0000256" key="1">
    <source>
        <dbReference type="ARBA" id="ARBA00000085"/>
    </source>
</evidence>
<evidence type="ECO:0000259" key="12">
    <source>
        <dbReference type="PROSITE" id="PS50109"/>
    </source>
</evidence>
<dbReference type="SMART" id="SM00387">
    <property type="entry name" value="HATPase_c"/>
    <property type="match status" value="1"/>
</dbReference>
<comment type="subcellular location">
    <subcellularLocation>
        <location evidence="2">Membrane</location>
    </subcellularLocation>
</comment>
<evidence type="ECO:0000256" key="11">
    <source>
        <dbReference type="SAM" id="Phobius"/>
    </source>
</evidence>
<dbReference type="CDD" id="cd00075">
    <property type="entry name" value="HATPase"/>
    <property type="match status" value="1"/>
</dbReference>
<feature type="transmembrane region" description="Helical" evidence="11">
    <location>
        <begin position="155"/>
        <end position="177"/>
    </location>
</feature>
<dbReference type="InterPro" id="IPR003660">
    <property type="entry name" value="HAMP_dom"/>
</dbReference>
<dbReference type="SUPFAM" id="SSF47384">
    <property type="entry name" value="Homodimeric domain of signal transducing histidine kinase"/>
    <property type="match status" value="1"/>
</dbReference>
<dbReference type="InterPro" id="IPR004358">
    <property type="entry name" value="Sig_transdc_His_kin-like_C"/>
</dbReference>
<sequence>MLRTTTFRVALLYLGLFLASVLVILGMIYWFTAGFIERQTDETIAAEIAGLREQYRQRRLPGLVEVVNARSATPRTSTLYLVTTPTYTPLAGNLSAWPDAQPDPEGWITFEIEDAPVNNDGSRHDARAVVFTLPGGYHLLVGRDTRERQQFQERVLNALAWALLLTVGLGAAGGVLISRNVMHRIDAINRTTRQIMSGALQERMTVQGNGDELDQLAANLNAMLDQIEHLMVGMRQVSDSVAHDLRTPLTRLRSRLEITLVEAGTEDEYRAAIQDAIGEADRLLGIFSALLSIAEAEAGTLQRSFQQVPLADLARQMADLYEPAAEEAGLGFESDIRAEPIVLGNQQLLAQAIANLLDNALKYAPEGGRVTLTVTGIGEGRGPCVSIADSGPGIPAEQRESVLRRFVRLESSRSSPGNGLGLSLVDAVARLHGARLEMDDNHPGLIVAIVFPRITPG</sequence>
<accession>W9GVZ4</accession>
<dbReference type="AlphaFoldDB" id="W9GVZ4"/>
<keyword evidence="15" id="KW-1185">Reference proteome</keyword>
<dbReference type="Pfam" id="PF02518">
    <property type="entry name" value="HATPase_c"/>
    <property type="match status" value="1"/>
</dbReference>
<dbReference type="InterPro" id="IPR050428">
    <property type="entry name" value="TCS_sensor_his_kinase"/>
</dbReference>
<dbReference type="Pfam" id="PF00672">
    <property type="entry name" value="HAMP"/>
    <property type="match status" value="1"/>
</dbReference>
<dbReference type="Proteomes" id="UP000019486">
    <property type="component" value="Unassembled WGS sequence"/>
</dbReference>
<dbReference type="PRINTS" id="PR00344">
    <property type="entry name" value="BCTRLSENSOR"/>
</dbReference>
<dbReference type="CDD" id="cd06225">
    <property type="entry name" value="HAMP"/>
    <property type="match status" value="1"/>
</dbReference>
<dbReference type="PATRIC" id="fig|1385369.3.peg.6154"/>
<keyword evidence="7 14" id="KW-0418">Kinase</keyword>
<organism evidence="14 15">
    <name type="scientific">Skermanella stibiiresistens SB22</name>
    <dbReference type="NCBI Taxonomy" id="1385369"/>
    <lineage>
        <taxon>Bacteria</taxon>
        <taxon>Pseudomonadati</taxon>
        <taxon>Pseudomonadota</taxon>
        <taxon>Alphaproteobacteria</taxon>
        <taxon>Rhodospirillales</taxon>
        <taxon>Azospirillaceae</taxon>
        <taxon>Skermanella</taxon>
    </lineage>
</organism>
<keyword evidence="9" id="KW-0902">Two-component regulatory system</keyword>
<evidence type="ECO:0000256" key="8">
    <source>
        <dbReference type="ARBA" id="ARBA00022989"/>
    </source>
</evidence>
<evidence type="ECO:0000256" key="4">
    <source>
        <dbReference type="ARBA" id="ARBA00022553"/>
    </source>
</evidence>
<evidence type="ECO:0000256" key="10">
    <source>
        <dbReference type="ARBA" id="ARBA00023136"/>
    </source>
</evidence>
<feature type="domain" description="Histidine kinase" evidence="12">
    <location>
        <begin position="240"/>
        <end position="455"/>
    </location>
</feature>
<feature type="transmembrane region" description="Helical" evidence="11">
    <location>
        <begin position="12"/>
        <end position="31"/>
    </location>
</feature>
<dbReference type="InterPro" id="IPR003661">
    <property type="entry name" value="HisK_dim/P_dom"/>
</dbReference>
<keyword evidence="4" id="KW-0597">Phosphoprotein</keyword>
<evidence type="ECO:0000256" key="9">
    <source>
        <dbReference type="ARBA" id="ARBA00023012"/>
    </source>
</evidence>
<dbReference type="PROSITE" id="PS50109">
    <property type="entry name" value="HIS_KIN"/>
    <property type="match status" value="1"/>
</dbReference>
<dbReference type="Pfam" id="PF00512">
    <property type="entry name" value="HisKA"/>
    <property type="match status" value="1"/>
</dbReference>
<gene>
    <name evidence="14" type="ORF">N825_23420</name>
</gene>
<comment type="catalytic activity">
    <reaction evidence="1">
        <text>ATP + protein L-histidine = ADP + protein N-phospho-L-histidine.</text>
        <dbReference type="EC" id="2.7.13.3"/>
    </reaction>
</comment>
<evidence type="ECO:0000256" key="6">
    <source>
        <dbReference type="ARBA" id="ARBA00022692"/>
    </source>
</evidence>
<keyword evidence="6 11" id="KW-0812">Transmembrane</keyword>